<dbReference type="AlphaFoldDB" id="A0A0B0HD21"/>
<keyword evidence="4" id="KW-1185">Reference proteome</keyword>
<dbReference type="PANTHER" id="PTHR30615:SF8">
    <property type="entry name" value="UPF0047 PROTEIN C4A8.02C"/>
    <property type="match status" value="1"/>
</dbReference>
<dbReference type="InterPro" id="IPR001602">
    <property type="entry name" value="UPF0047_YjbQ-like"/>
</dbReference>
<dbReference type="Proteomes" id="UP000190962">
    <property type="component" value="Unassembled WGS sequence"/>
</dbReference>
<dbReference type="NCBIfam" id="TIGR00149">
    <property type="entry name" value="TIGR00149_YjbQ"/>
    <property type="match status" value="1"/>
</dbReference>
<dbReference type="STRING" id="2340.JV46_11580"/>
<dbReference type="PATRIC" id="fig|2340.3.peg.1000"/>
<evidence type="ECO:0000313" key="4">
    <source>
        <dbReference type="Proteomes" id="UP000030856"/>
    </source>
</evidence>
<dbReference type="EMBL" id="JRAA01000001">
    <property type="protein sequence ID" value="KHF26487.1"/>
    <property type="molecule type" value="Genomic_DNA"/>
</dbReference>
<dbReference type="PIRSF" id="PIRSF004681">
    <property type="entry name" value="UCP004681"/>
    <property type="match status" value="1"/>
</dbReference>
<dbReference type="InterPro" id="IPR035917">
    <property type="entry name" value="YjbQ-like_sf"/>
</dbReference>
<dbReference type="OrthoDB" id="9801725at2"/>
<gene>
    <name evidence="3" type="ORF">BOV88_04165</name>
    <name evidence="2" type="ORF">JV46_11580</name>
</gene>
<dbReference type="SUPFAM" id="SSF111038">
    <property type="entry name" value="YjbQ-like"/>
    <property type="match status" value="1"/>
</dbReference>
<reference evidence="2 4" key="1">
    <citation type="journal article" date="2014" name="BMC Genomics">
        <title>The genome of the intracellular bacterium of the coastal bivalve, Solemya velum: a blueprint for thriving in and out of symbiosis.</title>
        <authorList>
            <person name="Dmytrenko O."/>
            <person name="Russell S.L."/>
            <person name="Loo W.T."/>
            <person name="Fontanez K.M."/>
            <person name="Liao L."/>
            <person name="Roeselers G."/>
            <person name="Sharma R."/>
            <person name="Stewart F.J."/>
            <person name="Newton I.L."/>
            <person name="Woyke T."/>
            <person name="Wu D."/>
            <person name="Lang J.M."/>
            <person name="Eisen J.A."/>
            <person name="Cavanaugh C.M."/>
        </authorList>
    </citation>
    <scope>NUCLEOTIDE SEQUENCE [LARGE SCALE GENOMIC DNA]</scope>
    <source>
        <strain evidence="2 4">WH</strain>
    </source>
</reference>
<evidence type="ECO:0000313" key="3">
    <source>
        <dbReference type="EMBL" id="OOY35453.1"/>
    </source>
</evidence>
<evidence type="ECO:0000313" key="2">
    <source>
        <dbReference type="EMBL" id="KHF26487.1"/>
    </source>
</evidence>
<dbReference type="Gene3D" id="2.60.120.460">
    <property type="entry name" value="YjbQ-like"/>
    <property type="match status" value="1"/>
</dbReference>
<dbReference type="PANTHER" id="PTHR30615">
    <property type="entry name" value="UNCHARACTERIZED PROTEIN YJBQ-RELATED"/>
    <property type="match status" value="1"/>
</dbReference>
<dbReference type="GeneID" id="86991321"/>
<dbReference type="Proteomes" id="UP000030856">
    <property type="component" value="Unassembled WGS sequence"/>
</dbReference>
<dbReference type="RefSeq" id="WP_043116258.1">
    <property type="nucleotide sequence ID" value="NZ_JRAA01000001.1"/>
</dbReference>
<dbReference type="eggNOG" id="COG0432">
    <property type="taxonomic scope" value="Bacteria"/>
</dbReference>
<dbReference type="EMBL" id="MPNX01000004">
    <property type="protein sequence ID" value="OOY35453.1"/>
    <property type="molecule type" value="Genomic_DNA"/>
</dbReference>
<reference evidence="3 5" key="2">
    <citation type="submission" date="2016-11" db="EMBL/GenBank/DDBJ databases">
        <title>Mixed transmission modes and dynamic genome evolution in an obligate animal-bacterial symbiosis.</title>
        <authorList>
            <person name="Russell S.L."/>
            <person name="Corbett-Detig R.B."/>
            <person name="Cavanaugh C.M."/>
        </authorList>
    </citation>
    <scope>NUCLEOTIDE SEQUENCE [LARGE SCALE GENOMIC DNA]</scope>
    <source>
        <strain evidence="3">MA-KB16</strain>
    </source>
</reference>
<evidence type="ECO:0000256" key="1">
    <source>
        <dbReference type="ARBA" id="ARBA00005534"/>
    </source>
</evidence>
<sequence length="138" mass="15639">MIFQQQFSLQTQGRGTINITREVDSLVRSSDITTGLCHLFIYHTSASLMLCENADPDVRSDLERFFSRLVPDGDPLFQHVDEGVDDMPAHIRSVLTKMDLTMPVTNGSLDLGAWQGIYLWEHRHRGHQRKLAVTVTGE</sequence>
<name>A0A0B0HD21_SOVGS</name>
<protein>
    <submittedName>
        <fullName evidence="3">Secondary thiamine-phosphate synthase</fullName>
    </submittedName>
</protein>
<proteinExistence type="inferred from homology"/>
<comment type="similarity">
    <text evidence="1">Belongs to the UPF0047 family.</text>
</comment>
<organism evidence="2 4">
    <name type="scientific">Solemya velum gill symbiont</name>
    <dbReference type="NCBI Taxonomy" id="2340"/>
    <lineage>
        <taxon>Bacteria</taxon>
        <taxon>Pseudomonadati</taxon>
        <taxon>Pseudomonadota</taxon>
        <taxon>Gammaproteobacteria</taxon>
        <taxon>sulfur-oxidizing symbionts</taxon>
    </lineage>
</organism>
<comment type="caution">
    <text evidence="2">The sequence shown here is derived from an EMBL/GenBank/DDBJ whole genome shotgun (WGS) entry which is preliminary data.</text>
</comment>
<dbReference type="Pfam" id="PF01894">
    <property type="entry name" value="YjbQ"/>
    <property type="match status" value="1"/>
</dbReference>
<accession>A0A0B0HD21</accession>
<evidence type="ECO:0000313" key="5">
    <source>
        <dbReference type="Proteomes" id="UP000190962"/>
    </source>
</evidence>